<name>A0A3G8ZQJ3_9ACTN</name>
<dbReference type="PANTHER" id="PTHR33973:SF4">
    <property type="entry name" value="OS07G0153300 PROTEIN"/>
    <property type="match status" value="1"/>
</dbReference>
<reference evidence="1 2" key="2">
    <citation type="submission" date="2018-12" db="EMBL/GenBank/DDBJ databases">
        <title>Nakamurella antarcticus sp. nov., isolated from Antarctica South Shetland Islands soil.</title>
        <authorList>
            <person name="Peng F."/>
        </authorList>
    </citation>
    <scope>NUCLEOTIDE SEQUENCE [LARGE SCALE GENOMIC DNA]</scope>
    <source>
        <strain evidence="1 2">S14-144</strain>
    </source>
</reference>
<dbReference type="OrthoDB" id="9778801at2"/>
<evidence type="ECO:0000313" key="2">
    <source>
        <dbReference type="Proteomes" id="UP000268084"/>
    </source>
</evidence>
<proteinExistence type="predicted"/>
<dbReference type="AlphaFoldDB" id="A0A3G8ZQJ3"/>
<dbReference type="KEGG" id="nak:EH165_13940"/>
<keyword evidence="2" id="KW-1185">Reference proteome</keyword>
<dbReference type="EMBL" id="CP034170">
    <property type="protein sequence ID" value="AZI59075.1"/>
    <property type="molecule type" value="Genomic_DNA"/>
</dbReference>
<dbReference type="RefSeq" id="WP_124799979.1">
    <property type="nucleotide sequence ID" value="NZ_CP034170.1"/>
</dbReference>
<dbReference type="Pfam" id="PF07103">
    <property type="entry name" value="DUF1365"/>
    <property type="match status" value="1"/>
</dbReference>
<dbReference type="InterPro" id="IPR010775">
    <property type="entry name" value="DUF1365"/>
</dbReference>
<accession>A0A3G8ZQJ3</accession>
<protein>
    <submittedName>
        <fullName evidence="1">DUF1365 domain-containing protein</fullName>
    </submittedName>
</protein>
<evidence type="ECO:0000313" key="1">
    <source>
        <dbReference type="EMBL" id="AZI59075.1"/>
    </source>
</evidence>
<gene>
    <name evidence="1" type="ORF">EH165_13940</name>
</gene>
<reference evidence="1 2" key="1">
    <citation type="submission" date="2018-11" db="EMBL/GenBank/DDBJ databases">
        <authorList>
            <person name="Da X."/>
        </authorList>
    </citation>
    <scope>NUCLEOTIDE SEQUENCE [LARGE SCALE GENOMIC DNA]</scope>
    <source>
        <strain evidence="1 2">S14-144</strain>
    </source>
</reference>
<dbReference type="Proteomes" id="UP000268084">
    <property type="component" value="Chromosome"/>
</dbReference>
<dbReference type="PANTHER" id="PTHR33973">
    <property type="entry name" value="OS07G0153300 PROTEIN"/>
    <property type="match status" value="1"/>
</dbReference>
<sequence>MSLVESAPRSPLAALQPGAFGLYDCVITHGRRAVIEHRFAHKSPLWVLDVDHIPLLPRPFRFVGRFDVADHWTTTTPSLRAGVEVFLQSHGVTEAPAQILLLTGARSGGHCFNPLSVYWCYDSLGQQTHIVAEVHNTYGGRHAYLLAPDEAGRADVTKDFYVSPFFSPDGRYRMRISPPGEKVDVVIALEQGGEVPFTAALHGTRARASRWTLIRRPLAQLRVTALIRIQGILLWKRGVKVQPRTGSPEVDLAVAGNLRLISGNGVDIASDTAATLVQEGPQ</sequence>
<organism evidence="1 2">
    <name type="scientific">Nakamurella antarctica</name>
    <dbReference type="NCBI Taxonomy" id="1902245"/>
    <lineage>
        <taxon>Bacteria</taxon>
        <taxon>Bacillati</taxon>
        <taxon>Actinomycetota</taxon>
        <taxon>Actinomycetes</taxon>
        <taxon>Nakamurellales</taxon>
        <taxon>Nakamurellaceae</taxon>
        <taxon>Nakamurella</taxon>
    </lineage>
</organism>